<organism evidence="3 4">
    <name type="scientific">Methanoculleus formosensis</name>
    <dbReference type="NCBI Taxonomy" id="2590886"/>
    <lineage>
        <taxon>Archaea</taxon>
        <taxon>Methanobacteriati</taxon>
        <taxon>Methanobacteriota</taxon>
        <taxon>Stenosarchaea group</taxon>
        <taxon>Methanomicrobia</taxon>
        <taxon>Methanomicrobiales</taxon>
        <taxon>Methanomicrobiaceae</taxon>
        <taxon>Methanoculleus</taxon>
    </lineage>
</organism>
<evidence type="ECO:0000313" key="3">
    <source>
        <dbReference type="EMBL" id="MCT8338085.1"/>
    </source>
</evidence>
<dbReference type="Pfam" id="PF00581">
    <property type="entry name" value="Rhodanese"/>
    <property type="match status" value="2"/>
</dbReference>
<dbReference type="GO" id="GO:0046872">
    <property type="term" value="F:metal ion binding"/>
    <property type="evidence" value="ECO:0007669"/>
    <property type="project" value="UniProtKB-KW"/>
</dbReference>
<dbReference type="SUPFAM" id="SSF56281">
    <property type="entry name" value="Metallo-hydrolase/oxidoreductase"/>
    <property type="match status" value="1"/>
</dbReference>
<dbReference type="InterPro" id="IPR051682">
    <property type="entry name" value="Mito_Persulfide_Diox"/>
</dbReference>
<dbReference type="SMART" id="SM00849">
    <property type="entry name" value="Lactamase_B"/>
    <property type="match status" value="1"/>
</dbReference>
<dbReference type="InterPro" id="IPR044528">
    <property type="entry name" value="POD-like_MBL-fold"/>
</dbReference>
<reference evidence="3" key="1">
    <citation type="submission" date="2019-06" db="EMBL/GenBank/DDBJ databases">
        <title>Methanoculleus strain from Tamsui River, Taipei, Taiwan.</title>
        <authorList>
            <person name="You Y.-T."/>
            <person name="Chen S.-C."/>
            <person name="Lai S.-J."/>
            <person name="Lee Y.-C."/>
            <person name="Lai M.-C."/>
        </authorList>
    </citation>
    <scope>NUCLEOTIDE SEQUENCE</scope>
    <source>
        <strain evidence="3">Afa-1</strain>
    </source>
</reference>
<dbReference type="RefSeq" id="WP_261598215.1">
    <property type="nucleotide sequence ID" value="NZ_VHLL01000008.1"/>
</dbReference>
<dbReference type="Proteomes" id="UP001065682">
    <property type="component" value="Unassembled WGS sequence"/>
</dbReference>
<dbReference type="SUPFAM" id="SSF52821">
    <property type="entry name" value="Rhodanese/Cell cycle control phosphatase"/>
    <property type="match status" value="2"/>
</dbReference>
<dbReference type="EMBL" id="VHLL01000008">
    <property type="protein sequence ID" value="MCT8338085.1"/>
    <property type="molecule type" value="Genomic_DNA"/>
</dbReference>
<sequence length="469" mass="52143">MLFEKIKSDILAHNSYIVGAGAEAAVIDPRRDCLVYAAVARREGMKITQIFETHKNEDYVIGSRELARPTGAEILHGAREEFGFGTGVREGETFSIGSLEIEVLETPGHTVESISLLLRDRSVSDDPLMVFSGDALFAGDVGRTDLAGENRRREASEMLHASLHQKILPLPDGTIVCPAHGAGSVCGGKISDREYTTIGYEKTTNELLALSKKEFVERKVNERLYEPPYFTVMRRLNKEGPPLIQNLPHLRPYSARDIRSLTDRGAQIVDIRSPTGFAGGHIPRTLNIWREGLPLYLGYFVNYEDPIVLVDDFNLDLDHVVRHFVRLGYDNIAGYLAGGFAAWFKQGETVERSGIWSPPDLAENLDDPSIYILDVRKIDHREEEGHIAGSHHIYVGHLEDHLDEIPEDKRIVVHCDVGYKGSIAASILRKHGFGNVTNLLGGTTGWKAANYPLVKEEEEKRALSAPSPM</sequence>
<keyword evidence="1" id="KW-0479">Metal-binding</keyword>
<dbReference type="GO" id="GO:0070813">
    <property type="term" value="P:hydrogen sulfide metabolic process"/>
    <property type="evidence" value="ECO:0007669"/>
    <property type="project" value="TreeGrafter"/>
</dbReference>
<dbReference type="PROSITE" id="PS50206">
    <property type="entry name" value="RHODANESE_3"/>
    <property type="match status" value="2"/>
</dbReference>
<evidence type="ECO:0000256" key="1">
    <source>
        <dbReference type="ARBA" id="ARBA00022723"/>
    </source>
</evidence>
<dbReference type="PANTHER" id="PTHR43084">
    <property type="entry name" value="PERSULFIDE DIOXYGENASE ETHE1"/>
    <property type="match status" value="1"/>
</dbReference>
<proteinExistence type="predicted"/>
<accession>A0A9E5DFW0</accession>
<keyword evidence="4" id="KW-1185">Reference proteome</keyword>
<evidence type="ECO:0000259" key="2">
    <source>
        <dbReference type="PROSITE" id="PS50206"/>
    </source>
</evidence>
<dbReference type="AlphaFoldDB" id="A0A9E5DFW0"/>
<dbReference type="SMART" id="SM00450">
    <property type="entry name" value="RHOD"/>
    <property type="match status" value="2"/>
</dbReference>
<dbReference type="Gene3D" id="3.40.250.10">
    <property type="entry name" value="Rhodanese-like domain"/>
    <property type="match status" value="2"/>
</dbReference>
<dbReference type="InterPro" id="IPR036866">
    <property type="entry name" value="RibonucZ/Hydroxyglut_hydro"/>
</dbReference>
<name>A0A9E5DFW0_9EURY</name>
<gene>
    <name evidence="3" type="ORF">FKB36_11465</name>
</gene>
<dbReference type="GO" id="GO:0006749">
    <property type="term" value="P:glutathione metabolic process"/>
    <property type="evidence" value="ECO:0007669"/>
    <property type="project" value="InterPro"/>
</dbReference>
<dbReference type="CDD" id="cd07724">
    <property type="entry name" value="POD-like_MBL-fold"/>
    <property type="match status" value="1"/>
</dbReference>
<dbReference type="InterPro" id="IPR001763">
    <property type="entry name" value="Rhodanese-like_dom"/>
</dbReference>
<evidence type="ECO:0000313" key="4">
    <source>
        <dbReference type="Proteomes" id="UP001065682"/>
    </source>
</evidence>
<dbReference type="CDD" id="cd00158">
    <property type="entry name" value="RHOD"/>
    <property type="match status" value="2"/>
</dbReference>
<dbReference type="Gene3D" id="3.60.15.10">
    <property type="entry name" value="Ribonuclease Z/Hydroxyacylglutathione hydrolase-like"/>
    <property type="match status" value="1"/>
</dbReference>
<protein>
    <submittedName>
        <fullName evidence="3">MBL fold metallo-hydrolase</fullName>
    </submittedName>
</protein>
<feature type="domain" description="Rhodanese" evidence="2">
    <location>
        <begin position="366"/>
        <end position="455"/>
    </location>
</feature>
<feature type="domain" description="Rhodanese" evidence="2">
    <location>
        <begin position="262"/>
        <end position="352"/>
    </location>
</feature>
<comment type="caution">
    <text evidence="3">The sequence shown here is derived from an EMBL/GenBank/DDBJ whole genome shotgun (WGS) entry which is preliminary data.</text>
</comment>
<dbReference type="Pfam" id="PF00753">
    <property type="entry name" value="Lactamase_B"/>
    <property type="match status" value="1"/>
</dbReference>
<dbReference type="GO" id="GO:0050313">
    <property type="term" value="F:sulfur dioxygenase activity"/>
    <property type="evidence" value="ECO:0007669"/>
    <property type="project" value="InterPro"/>
</dbReference>
<dbReference type="InterPro" id="IPR001279">
    <property type="entry name" value="Metallo-B-lactamas"/>
</dbReference>
<dbReference type="InterPro" id="IPR036873">
    <property type="entry name" value="Rhodanese-like_dom_sf"/>
</dbReference>
<dbReference type="PANTHER" id="PTHR43084:SF1">
    <property type="entry name" value="PERSULFIDE DIOXYGENASE ETHE1, MITOCHONDRIAL"/>
    <property type="match status" value="1"/>
</dbReference>